<dbReference type="NCBIfam" id="NF033153">
    <property type="entry name" value="phage_ICD_like"/>
    <property type="match status" value="1"/>
</dbReference>
<name>A0AAP6B0K9_ECOLX</name>
<gene>
    <name evidence="2" type="ORF">R8G00_15150</name>
</gene>
<organism evidence="2 3">
    <name type="scientific">Escherichia coli</name>
    <dbReference type="NCBI Taxonomy" id="562"/>
    <lineage>
        <taxon>Bacteria</taxon>
        <taxon>Pseudomonadati</taxon>
        <taxon>Pseudomonadota</taxon>
        <taxon>Gammaproteobacteria</taxon>
        <taxon>Enterobacterales</taxon>
        <taxon>Enterobacteriaceae</taxon>
        <taxon>Escherichia</taxon>
    </lineage>
</organism>
<dbReference type="RefSeq" id="WP_225304068.1">
    <property type="nucleotide sequence ID" value="NZ_BRWZ01000002.1"/>
</dbReference>
<sequence>MKMPERPATGPGRSHAQNNHHTPHRMGGNRKYCLPAIAGGRYISPAGVNPPAGRGNPFNEQKATQTRPASFFVSCHRATMNSGKARTVSMVALVGQPKGWPVSFCAGISTPASVTAPYERGNSGGDSLNLQKEAARMATTPTPLHPEFTFHFLAVRRSDLNDRPHRESVNAPDETTARRMLARDFVLLFAGRVPAQGVSHA</sequence>
<reference evidence="2" key="1">
    <citation type="submission" date="2023-10" db="EMBL/GenBank/DDBJ databases">
        <title>Draft Genome Sequence of a Shiga toxin-producing Escherichia coli strain from deer meat showing an IS-element integration in the B-subunit of the Shiga toxin Stx2b gene.</title>
        <authorList>
            <person name="Projahn M."/>
            <person name="Borowiak M."/>
        </authorList>
    </citation>
    <scope>NUCLEOTIDE SEQUENCE</scope>
    <source>
        <strain evidence="2">BfR-EC-18960</strain>
    </source>
</reference>
<comment type="caution">
    <text evidence="2">The sequence shown here is derived from an EMBL/GenBank/DDBJ whole genome shotgun (WGS) entry which is preliminary data.</text>
</comment>
<proteinExistence type="predicted"/>
<evidence type="ECO:0000256" key="1">
    <source>
        <dbReference type="SAM" id="MobiDB-lite"/>
    </source>
</evidence>
<dbReference type="InterPro" id="IPR018880">
    <property type="entry name" value="Phage_P4_Ash"/>
</dbReference>
<evidence type="ECO:0000313" key="2">
    <source>
        <dbReference type="EMBL" id="MDW9350916.1"/>
    </source>
</evidence>
<feature type="region of interest" description="Disordered" evidence="1">
    <location>
        <begin position="1"/>
        <end position="31"/>
    </location>
</feature>
<dbReference type="AlphaFoldDB" id="A0AAP6B0K9"/>
<dbReference type="Proteomes" id="UP001271591">
    <property type="component" value="Unassembled WGS sequence"/>
</dbReference>
<protein>
    <submittedName>
        <fullName evidence="2">Host cell division inhibitor Icd-like protein</fullName>
    </submittedName>
</protein>
<feature type="region of interest" description="Disordered" evidence="1">
    <location>
        <begin position="45"/>
        <end position="65"/>
    </location>
</feature>
<evidence type="ECO:0000313" key="3">
    <source>
        <dbReference type="Proteomes" id="UP001271591"/>
    </source>
</evidence>
<dbReference type="Pfam" id="PF10554">
    <property type="entry name" value="Phage_ASH"/>
    <property type="match status" value="1"/>
</dbReference>
<accession>A0AAP6B0K9</accession>
<dbReference type="EMBL" id="JAWPMK010000001">
    <property type="protein sequence ID" value="MDW9350916.1"/>
    <property type="molecule type" value="Genomic_DNA"/>
</dbReference>